<dbReference type="AlphaFoldDB" id="A0A7J8SGF0"/>
<dbReference type="CDD" id="cd05506">
    <property type="entry name" value="Bromo_plant1"/>
    <property type="match status" value="1"/>
</dbReference>
<keyword evidence="2 4" id="KW-0103">Bromodomain</keyword>
<feature type="region of interest" description="Disordered" evidence="5">
    <location>
        <begin position="1"/>
        <end position="51"/>
    </location>
</feature>
<evidence type="ECO:0000256" key="4">
    <source>
        <dbReference type="PROSITE-ProRule" id="PRU00035"/>
    </source>
</evidence>
<dbReference type="SUPFAM" id="SSF47370">
    <property type="entry name" value="Bromodomain"/>
    <property type="match status" value="1"/>
</dbReference>
<evidence type="ECO:0000256" key="5">
    <source>
        <dbReference type="SAM" id="MobiDB-lite"/>
    </source>
</evidence>
<feature type="domain" description="Bromo" evidence="6">
    <location>
        <begin position="266"/>
        <end position="338"/>
    </location>
</feature>
<dbReference type="Proteomes" id="UP000593561">
    <property type="component" value="Unassembled WGS sequence"/>
</dbReference>
<feature type="region of interest" description="Disordered" evidence="5">
    <location>
        <begin position="522"/>
        <end position="549"/>
    </location>
</feature>
<feature type="domain" description="NET" evidence="7">
    <location>
        <begin position="437"/>
        <end position="518"/>
    </location>
</feature>
<gene>
    <name evidence="8" type="ORF">Godav_010216</name>
</gene>
<feature type="compositionally biased region" description="Polar residues" evidence="5">
    <location>
        <begin position="26"/>
        <end position="51"/>
    </location>
</feature>
<feature type="region of interest" description="Disordered" evidence="5">
    <location>
        <begin position="388"/>
        <end position="448"/>
    </location>
</feature>
<evidence type="ECO:0000259" key="7">
    <source>
        <dbReference type="PROSITE" id="PS51525"/>
    </source>
</evidence>
<evidence type="ECO:0000256" key="3">
    <source>
        <dbReference type="ARBA" id="ARBA00023163"/>
    </source>
</evidence>
<dbReference type="PROSITE" id="PS50014">
    <property type="entry name" value="BROMODOMAIN_2"/>
    <property type="match status" value="1"/>
</dbReference>
<sequence length="704" mass="79176">MATGQIEGEEAKNNKVYTRKNHNKPKNSTFIPQQTLATPTTTDDNNSQQLPLQPFDAVASDDSSSHNRLQQGVRNVTDGVSTSGYVKYDNLVKISLNVLSKNEVRGLKRKLASELKQVRDLVKKFEGKESRLSGGYANSRVSGNGNVDRGGGCLVRVNSDVGSVGLPSSRSFHGLPMSMAEHDLCNDDDGGGSEFVEIQKRNPKANPYYKNPEFALGMEKLKPRESNKMKPTVGKSNGDQMGGGIASEKFSNPLLKRCSNLLGKLMKHKFGWVFNKPVDVKGLGLHDYCSIVKHPMDLGTVKTRLNKNWYKSPREFAEDVRLTFNNAMLYNPKGQDVHFMAEKLLEIFEENWAAIESEYNLNRRFERTRDYSLPTPPSRKILALAPASAPIQAPPTSSLSLETRTLEGPGSMAMPDDPNSRDVDLTPTGRIAVPKEPKAKDPDKRDMTYDEKQRLSVNLQNLPSEKLDSIVQIIKKRNPALFQQEDEIEVDIDSFDPETLWELDRFMTNYKKSLSKHKRKAEVAHQANAENDHDIQETNPEPPTKEVPKVAETGNYHDLQEFARFGLFFTCLVLKKMKCSCIHYGTGLIVKQWRGLFPHHLQFMEKGYKIIRVDQVVQAVLVVALDPHQVTLTVIIYPDKVTLSLMDLTESLQLPSLVIRDEKELLRYDESFVFNHCVHAPQSLTCVGVNLFAPSSTCCFCRSF</sequence>
<dbReference type="InterPro" id="IPR038336">
    <property type="entry name" value="NET_sf"/>
</dbReference>
<feature type="compositionally biased region" description="Polar residues" evidence="5">
    <location>
        <begin position="394"/>
        <end position="403"/>
    </location>
</feature>
<comment type="caution">
    <text evidence="8">The sequence shown here is derived from an EMBL/GenBank/DDBJ whole genome shotgun (WGS) entry which is preliminary data.</text>
</comment>
<dbReference type="InterPro" id="IPR001487">
    <property type="entry name" value="Bromodomain"/>
</dbReference>
<dbReference type="EMBL" id="JABFAC010000009">
    <property type="protein sequence ID" value="MBA0624953.1"/>
    <property type="molecule type" value="Genomic_DNA"/>
</dbReference>
<keyword evidence="9" id="KW-1185">Reference proteome</keyword>
<feature type="compositionally biased region" description="Basic and acidic residues" evidence="5">
    <location>
        <begin position="433"/>
        <end position="448"/>
    </location>
</feature>
<dbReference type="SMART" id="SM00297">
    <property type="entry name" value="BROMO"/>
    <property type="match status" value="1"/>
</dbReference>
<dbReference type="Gene3D" id="1.20.920.10">
    <property type="entry name" value="Bromodomain-like"/>
    <property type="match status" value="1"/>
</dbReference>
<evidence type="ECO:0000256" key="2">
    <source>
        <dbReference type="ARBA" id="ARBA00023117"/>
    </source>
</evidence>
<evidence type="ECO:0000259" key="6">
    <source>
        <dbReference type="PROSITE" id="PS50014"/>
    </source>
</evidence>
<evidence type="ECO:0000313" key="9">
    <source>
        <dbReference type="Proteomes" id="UP000593561"/>
    </source>
</evidence>
<protein>
    <recommendedName>
        <fullName evidence="10">Bromo domain-containing protein</fullName>
    </recommendedName>
</protein>
<evidence type="ECO:0000256" key="1">
    <source>
        <dbReference type="ARBA" id="ARBA00023015"/>
    </source>
</evidence>
<organism evidence="8 9">
    <name type="scientific">Gossypium davidsonii</name>
    <name type="common">Davidson's cotton</name>
    <name type="synonym">Gossypium klotzschianum subsp. davidsonii</name>
    <dbReference type="NCBI Taxonomy" id="34287"/>
    <lineage>
        <taxon>Eukaryota</taxon>
        <taxon>Viridiplantae</taxon>
        <taxon>Streptophyta</taxon>
        <taxon>Embryophyta</taxon>
        <taxon>Tracheophyta</taxon>
        <taxon>Spermatophyta</taxon>
        <taxon>Magnoliopsida</taxon>
        <taxon>eudicotyledons</taxon>
        <taxon>Gunneridae</taxon>
        <taxon>Pentapetalae</taxon>
        <taxon>rosids</taxon>
        <taxon>malvids</taxon>
        <taxon>Malvales</taxon>
        <taxon>Malvaceae</taxon>
        <taxon>Malvoideae</taxon>
        <taxon>Gossypium</taxon>
    </lineage>
</organism>
<dbReference type="InterPro" id="IPR037377">
    <property type="entry name" value="GTE_bromo"/>
</dbReference>
<dbReference type="Pfam" id="PF17035">
    <property type="entry name" value="BET"/>
    <property type="match status" value="1"/>
</dbReference>
<dbReference type="PANTHER" id="PTHR45926">
    <property type="entry name" value="OSJNBA0053K19.4 PROTEIN"/>
    <property type="match status" value="1"/>
</dbReference>
<dbReference type="PRINTS" id="PR00503">
    <property type="entry name" value="BROMODOMAIN"/>
</dbReference>
<accession>A0A7J8SGF0</accession>
<dbReference type="Pfam" id="PF00439">
    <property type="entry name" value="Bromodomain"/>
    <property type="match status" value="1"/>
</dbReference>
<evidence type="ECO:0008006" key="10">
    <source>
        <dbReference type="Google" id="ProtNLM"/>
    </source>
</evidence>
<name>A0A7J8SGF0_GOSDV</name>
<dbReference type="InterPro" id="IPR027353">
    <property type="entry name" value="NET_dom"/>
</dbReference>
<keyword evidence="3" id="KW-0804">Transcription</keyword>
<proteinExistence type="predicted"/>
<evidence type="ECO:0000313" key="8">
    <source>
        <dbReference type="EMBL" id="MBA0624953.1"/>
    </source>
</evidence>
<keyword evidence="1" id="KW-0805">Transcription regulation</keyword>
<dbReference type="InterPro" id="IPR036427">
    <property type="entry name" value="Bromodomain-like_sf"/>
</dbReference>
<reference evidence="8 9" key="1">
    <citation type="journal article" date="2019" name="Genome Biol. Evol.">
        <title>Insights into the evolution of the New World diploid cottons (Gossypium, subgenus Houzingenia) based on genome sequencing.</title>
        <authorList>
            <person name="Grover C.E."/>
            <person name="Arick M.A. 2nd"/>
            <person name="Thrash A."/>
            <person name="Conover J.L."/>
            <person name="Sanders W.S."/>
            <person name="Peterson D.G."/>
            <person name="Frelichowski J.E."/>
            <person name="Scheffler J.A."/>
            <person name="Scheffler B.E."/>
            <person name="Wendel J.F."/>
        </authorList>
    </citation>
    <scope>NUCLEOTIDE SEQUENCE [LARGE SCALE GENOMIC DNA]</scope>
    <source>
        <strain evidence="8">27</strain>
        <tissue evidence="8">Leaf</tissue>
    </source>
</reference>
<dbReference type="Gene3D" id="1.20.1270.220">
    <property type="match status" value="1"/>
</dbReference>
<dbReference type="PROSITE" id="PS51525">
    <property type="entry name" value="NET"/>
    <property type="match status" value="1"/>
</dbReference>